<dbReference type="GO" id="GO:0004065">
    <property type="term" value="F:arylsulfatase activity"/>
    <property type="evidence" value="ECO:0007669"/>
    <property type="project" value="UniProtKB-EC"/>
</dbReference>
<dbReference type="Proteomes" id="UP000315017">
    <property type="component" value="Chromosome"/>
</dbReference>
<evidence type="ECO:0000313" key="9">
    <source>
        <dbReference type="Proteomes" id="UP000315017"/>
    </source>
</evidence>
<evidence type="ECO:0000313" key="8">
    <source>
        <dbReference type="EMBL" id="QDU28971.1"/>
    </source>
</evidence>
<name>A0A517YFI3_9BACT</name>
<reference evidence="8 9" key="1">
    <citation type="submission" date="2019-02" db="EMBL/GenBank/DDBJ databases">
        <title>Deep-cultivation of Planctomycetes and their phenomic and genomic characterization uncovers novel biology.</title>
        <authorList>
            <person name="Wiegand S."/>
            <person name="Jogler M."/>
            <person name="Boedeker C."/>
            <person name="Pinto D."/>
            <person name="Vollmers J."/>
            <person name="Rivas-Marin E."/>
            <person name="Kohn T."/>
            <person name="Peeters S.H."/>
            <person name="Heuer A."/>
            <person name="Rast P."/>
            <person name="Oberbeckmann S."/>
            <person name="Bunk B."/>
            <person name="Jeske O."/>
            <person name="Meyerdierks A."/>
            <person name="Storesund J.E."/>
            <person name="Kallscheuer N."/>
            <person name="Luecker S."/>
            <person name="Lage O.M."/>
            <person name="Pohl T."/>
            <person name="Merkel B.J."/>
            <person name="Hornburger P."/>
            <person name="Mueller R.-W."/>
            <person name="Bruemmer F."/>
            <person name="Labrenz M."/>
            <person name="Spormann A.M."/>
            <person name="Op den Camp H."/>
            <person name="Overmann J."/>
            <person name="Amann R."/>
            <person name="Jetten M.S.M."/>
            <person name="Mascher T."/>
            <person name="Medema M.H."/>
            <person name="Devos D.P."/>
            <person name="Kaster A.-K."/>
            <person name="Ovreas L."/>
            <person name="Rohde M."/>
            <person name="Galperin M.Y."/>
            <person name="Jogler C."/>
        </authorList>
    </citation>
    <scope>NUCLEOTIDE SEQUENCE [LARGE SCALE GENOMIC DNA]</scope>
    <source>
        <strain evidence="8 9">ETA_A8</strain>
    </source>
</reference>
<evidence type="ECO:0000256" key="5">
    <source>
        <dbReference type="ARBA" id="ARBA00022801"/>
    </source>
</evidence>
<dbReference type="GO" id="GO:0005737">
    <property type="term" value="C:cytoplasm"/>
    <property type="evidence" value="ECO:0007669"/>
    <property type="project" value="TreeGrafter"/>
</dbReference>
<sequence length="468" mass="51785" precursor="true">MKYALALFAALLLEPLADIHAAERAPSPSKLNVLLIMADDLRDFGGAFTKEVVKMPNLDRLRARGTTFERAYVQYPVCNPSRSSMLAGLRAEQTGIVGNDVPLRNKMPDIITLPQLCKDAGWQSHAFGKIFHLGGGKNAEARQGWMDAGRSWHTAQAFEATPLGRSMIEGRNVTGGALNWCSWGAADGGDEDQPDGQIAAATVEMIEKLGDAPWFIGCGFMKPHDPFIAPKKYFDLYPPGSLKTWRDPADITPVRKDAVGFGAYGEAFAKFTDQEWRELFRAYCAGTSFMDAQLGRVLDALDKHKLWDNTIVIFVGDHGYHTGERQWWNKNTLFERSCRAPLVIAAPGMNGAQVSRSLVEFVDLYPTIADFCGLKMPHAAAGTSLRPVLAKPDATVKDAAFTVVFRGPKLSAQSVRTARWRFTRWSDGQTELYDHERDHEELRNVADQQAAVVKELAIRLQSLSKLSP</sequence>
<evidence type="ECO:0000256" key="3">
    <source>
        <dbReference type="ARBA" id="ARBA00022723"/>
    </source>
</evidence>
<dbReference type="Gene3D" id="3.40.720.10">
    <property type="entry name" value="Alkaline Phosphatase, subunit A"/>
    <property type="match status" value="1"/>
</dbReference>
<comment type="cofactor">
    <cofactor evidence="1">
        <name>Ca(2+)</name>
        <dbReference type="ChEBI" id="CHEBI:29108"/>
    </cofactor>
</comment>
<dbReference type="InterPro" id="IPR000917">
    <property type="entry name" value="Sulfatase_N"/>
</dbReference>
<dbReference type="GO" id="GO:0046872">
    <property type="term" value="F:metal ion binding"/>
    <property type="evidence" value="ECO:0007669"/>
    <property type="project" value="UniProtKB-KW"/>
</dbReference>
<feature type="domain" description="Sulfatase N-terminal" evidence="7">
    <location>
        <begin position="32"/>
        <end position="373"/>
    </location>
</feature>
<dbReference type="RefSeq" id="WP_145092122.1">
    <property type="nucleotide sequence ID" value="NZ_CP036274.1"/>
</dbReference>
<evidence type="ECO:0000256" key="6">
    <source>
        <dbReference type="ARBA" id="ARBA00022837"/>
    </source>
</evidence>
<keyword evidence="3" id="KW-0479">Metal-binding</keyword>
<dbReference type="InterPro" id="IPR017850">
    <property type="entry name" value="Alkaline_phosphatase_core_sf"/>
</dbReference>
<dbReference type="PANTHER" id="PTHR45953:SF1">
    <property type="entry name" value="IDURONATE 2-SULFATASE"/>
    <property type="match status" value="1"/>
</dbReference>
<comment type="similarity">
    <text evidence="2">Belongs to the sulfatase family.</text>
</comment>
<dbReference type="Pfam" id="PF00884">
    <property type="entry name" value="Sulfatase"/>
    <property type="match status" value="1"/>
</dbReference>
<dbReference type="GO" id="GO:0004423">
    <property type="term" value="F:iduronate-2-sulfatase activity"/>
    <property type="evidence" value="ECO:0007669"/>
    <property type="project" value="InterPro"/>
</dbReference>
<keyword evidence="6" id="KW-0106">Calcium</keyword>
<dbReference type="AlphaFoldDB" id="A0A517YFI3"/>
<evidence type="ECO:0000256" key="4">
    <source>
        <dbReference type="ARBA" id="ARBA00022729"/>
    </source>
</evidence>
<evidence type="ECO:0000259" key="7">
    <source>
        <dbReference type="Pfam" id="PF00884"/>
    </source>
</evidence>
<keyword evidence="4" id="KW-0732">Signal</keyword>
<accession>A0A517YFI3</accession>
<keyword evidence="5 8" id="KW-0378">Hydrolase</keyword>
<keyword evidence="9" id="KW-1185">Reference proteome</keyword>
<dbReference type="OrthoDB" id="9782218at2"/>
<gene>
    <name evidence="8" type="ORF">ETAA8_40770</name>
</gene>
<protein>
    <submittedName>
        <fullName evidence="8">Arylsulfatase</fullName>
        <ecNumber evidence="8">3.1.6.1</ecNumber>
    </submittedName>
</protein>
<evidence type="ECO:0000256" key="2">
    <source>
        <dbReference type="ARBA" id="ARBA00008779"/>
    </source>
</evidence>
<organism evidence="8 9">
    <name type="scientific">Anatilimnocola aggregata</name>
    <dbReference type="NCBI Taxonomy" id="2528021"/>
    <lineage>
        <taxon>Bacteria</taxon>
        <taxon>Pseudomonadati</taxon>
        <taxon>Planctomycetota</taxon>
        <taxon>Planctomycetia</taxon>
        <taxon>Pirellulales</taxon>
        <taxon>Pirellulaceae</taxon>
        <taxon>Anatilimnocola</taxon>
    </lineage>
</organism>
<dbReference type="EC" id="3.1.6.1" evidence="8"/>
<dbReference type="EMBL" id="CP036274">
    <property type="protein sequence ID" value="QDU28971.1"/>
    <property type="molecule type" value="Genomic_DNA"/>
</dbReference>
<dbReference type="CDD" id="cd16030">
    <property type="entry name" value="iduronate-2-sulfatase"/>
    <property type="match status" value="1"/>
</dbReference>
<evidence type="ECO:0000256" key="1">
    <source>
        <dbReference type="ARBA" id="ARBA00001913"/>
    </source>
</evidence>
<proteinExistence type="inferred from homology"/>
<dbReference type="PANTHER" id="PTHR45953">
    <property type="entry name" value="IDURONATE 2-SULFATASE"/>
    <property type="match status" value="1"/>
</dbReference>
<dbReference type="KEGG" id="aagg:ETAA8_40770"/>
<dbReference type="InterPro" id="IPR035874">
    <property type="entry name" value="IDS"/>
</dbReference>
<dbReference type="SUPFAM" id="SSF53649">
    <property type="entry name" value="Alkaline phosphatase-like"/>
    <property type="match status" value="1"/>
</dbReference>